<sequence length="352" mass="41258">MTNNIIFRNKRLKLLLTPFILFGIILIAMALTVVFQYRTIEEISHMPLERMAIGFLEALGLVFLYNYLVRKLNVSYPWKRNWLVRSIIDFGITIIIPTIIIGTINFAINAGWMPEHQNEEQFRIIIFIMPLMVSALLMVVVEMIVATEERNQLELKITQLEKEQINTKYTALKEQLDHHFLFNNLSVLSSLIYESTEKADKFIQDFAAIYRYVLSINKQDLVTVEEEMEFIKTYLNLYKYRYEDRFDYNCNIERELANYLIPPLSLQVVVENVLKHNVVSQQHPLTITIETTDGKLIIKNNLQLKTDKFVSTQTGQANLIEKFKLLNCEKPLFYSQDNHYISLIPLIPPSHD</sequence>
<dbReference type="InterPro" id="IPR010559">
    <property type="entry name" value="Sig_transdc_His_kin_internal"/>
</dbReference>
<feature type="transmembrane region" description="Helical" evidence="2">
    <location>
        <begin position="12"/>
        <end position="31"/>
    </location>
</feature>
<dbReference type="RefSeq" id="WP_212190635.1">
    <property type="nucleotide sequence ID" value="NZ_JAGTAR010000014.1"/>
</dbReference>
<keyword evidence="2" id="KW-1133">Transmembrane helix</keyword>
<dbReference type="PANTHER" id="PTHR34220:SF7">
    <property type="entry name" value="SENSOR HISTIDINE KINASE YPDA"/>
    <property type="match status" value="1"/>
</dbReference>
<dbReference type="GO" id="GO:0000155">
    <property type="term" value="F:phosphorelay sensor kinase activity"/>
    <property type="evidence" value="ECO:0007669"/>
    <property type="project" value="InterPro"/>
</dbReference>
<accession>A0A941F6A8</accession>
<keyword evidence="4" id="KW-0418">Kinase</keyword>
<evidence type="ECO:0000256" key="2">
    <source>
        <dbReference type="SAM" id="Phobius"/>
    </source>
</evidence>
<evidence type="ECO:0000313" key="5">
    <source>
        <dbReference type="Proteomes" id="UP000679220"/>
    </source>
</evidence>
<keyword evidence="1" id="KW-0175">Coiled coil</keyword>
<protein>
    <submittedName>
        <fullName evidence="4">Histidine kinase</fullName>
    </submittedName>
</protein>
<reference evidence="4" key="1">
    <citation type="journal article" date="2018" name="Int. J. Syst. Evol. Microbiol.">
        <title>Carboxylicivirga sediminis sp. nov., isolated from coastal sediment.</title>
        <authorList>
            <person name="Wang F.Q."/>
            <person name="Ren L.H."/>
            <person name="Zou R.J."/>
            <person name="Sun Y.Z."/>
            <person name="Liu X.J."/>
            <person name="Jiang F."/>
            <person name="Liu L.J."/>
        </authorList>
    </citation>
    <scope>NUCLEOTIDE SEQUENCE</scope>
    <source>
        <strain evidence="4">JR1</strain>
    </source>
</reference>
<gene>
    <name evidence="4" type="ORF">KDU71_10635</name>
</gene>
<feature type="coiled-coil region" evidence="1">
    <location>
        <begin position="143"/>
        <end position="175"/>
    </location>
</feature>
<dbReference type="Pfam" id="PF06580">
    <property type="entry name" value="His_kinase"/>
    <property type="match status" value="1"/>
</dbReference>
<dbReference type="GO" id="GO:0016020">
    <property type="term" value="C:membrane"/>
    <property type="evidence" value="ECO:0007669"/>
    <property type="project" value="InterPro"/>
</dbReference>
<dbReference type="PANTHER" id="PTHR34220">
    <property type="entry name" value="SENSOR HISTIDINE KINASE YPDA"/>
    <property type="match status" value="1"/>
</dbReference>
<evidence type="ECO:0000313" key="4">
    <source>
        <dbReference type="EMBL" id="MBR8536015.1"/>
    </source>
</evidence>
<dbReference type="AlphaFoldDB" id="A0A941F6A8"/>
<organism evidence="4 5">
    <name type="scientific">Carboxylicivirga sediminis</name>
    <dbReference type="NCBI Taxonomy" id="2006564"/>
    <lineage>
        <taxon>Bacteria</taxon>
        <taxon>Pseudomonadati</taxon>
        <taxon>Bacteroidota</taxon>
        <taxon>Bacteroidia</taxon>
        <taxon>Marinilabiliales</taxon>
        <taxon>Marinilabiliaceae</taxon>
        <taxon>Carboxylicivirga</taxon>
    </lineage>
</organism>
<keyword evidence="5" id="KW-1185">Reference proteome</keyword>
<keyword evidence="4" id="KW-0808">Transferase</keyword>
<comment type="caution">
    <text evidence="4">The sequence shown here is derived from an EMBL/GenBank/DDBJ whole genome shotgun (WGS) entry which is preliminary data.</text>
</comment>
<feature type="domain" description="Signal transduction histidine kinase internal region" evidence="3">
    <location>
        <begin position="168"/>
        <end position="246"/>
    </location>
</feature>
<keyword evidence="2" id="KW-0812">Transmembrane</keyword>
<evidence type="ECO:0000256" key="1">
    <source>
        <dbReference type="SAM" id="Coils"/>
    </source>
</evidence>
<feature type="transmembrane region" description="Helical" evidence="2">
    <location>
        <begin position="124"/>
        <end position="146"/>
    </location>
</feature>
<feature type="transmembrane region" description="Helical" evidence="2">
    <location>
        <begin position="51"/>
        <end position="69"/>
    </location>
</feature>
<reference evidence="4" key="2">
    <citation type="submission" date="2021-04" db="EMBL/GenBank/DDBJ databases">
        <authorList>
            <person name="Zhang T."/>
            <person name="Zhang Y."/>
            <person name="Lu D."/>
            <person name="Zuo D."/>
            <person name="Du Z."/>
        </authorList>
    </citation>
    <scope>NUCLEOTIDE SEQUENCE</scope>
    <source>
        <strain evidence="4">JR1</strain>
    </source>
</reference>
<dbReference type="Proteomes" id="UP000679220">
    <property type="component" value="Unassembled WGS sequence"/>
</dbReference>
<keyword evidence="2" id="KW-0472">Membrane</keyword>
<dbReference type="InterPro" id="IPR050640">
    <property type="entry name" value="Bact_2-comp_sensor_kinase"/>
</dbReference>
<evidence type="ECO:0000259" key="3">
    <source>
        <dbReference type="Pfam" id="PF06580"/>
    </source>
</evidence>
<name>A0A941F6A8_9BACT</name>
<feature type="transmembrane region" description="Helical" evidence="2">
    <location>
        <begin position="90"/>
        <end position="112"/>
    </location>
</feature>
<proteinExistence type="predicted"/>
<dbReference type="EMBL" id="JAGTAR010000014">
    <property type="protein sequence ID" value="MBR8536015.1"/>
    <property type="molecule type" value="Genomic_DNA"/>
</dbReference>